<name>A0A067R985_ZOONE</name>
<dbReference type="InParanoid" id="A0A067R985"/>
<evidence type="ECO:0000313" key="1">
    <source>
        <dbReference type="EMBL" id="KDR15034.1"/>
    </source>
</evidence>
<organism evidence="1 2">
    <name type="scientific">Zootermopsis nevadensis</name>
    <name type="common">Dampwood termite</name>
    <dbReference type="NCBI Taxonomy" id="136037"/>
    <lineage>
        <taxon>Eukaryota</taxon>
        <taxon>Metazoa</taxon>
        <taxon>Ecdysozoa</taxon>
        <taxon>Arthropoda</taxon>
        <taxon>Hexapoda</taxon>
        <taxon>Insecta</taxon>
        <taxon>Pterygota</taxon>
        <taxon>Neoptera</taxon>
        <taxon>Polyneoptera</taxon>
        <taxon>Dictyoptera</taxon>
        <taxon>Blattodea</taxon>
        <taxon>Blattoidea</taxon>
        <taxon>Termitoidae</taxon>
        <taxon>Termopsidae</taxon>
        <taxon>Zootermopsis</taxon>
    </lineage>
</organism>
<dbReference type="AlphaFoldDB" id="A0A067R985"/>
<evidence type="ECO:0000313" key="2">
    <source>
        <dbReference type="Proteomes" id="UP000027135"/>
    </source>
</evidence>
<protein>
    <submittedName>
        <fullName evidence="1">Uncharacterized protein</fullName>
    </submittedName>
</protein>
<reference evidence="1 2" key="1">
    <citation type="journal article" date="2014" name="Nat. Commun.">
        <title>Molecular traces of alternative social organization in a termite genome.</title>
        <authorList>
            <person name="Terrapon N."/>
            <person name="Li C."/>
            <person name="Robertson H.M."/>
            <person name="Ji L."/>
            <person name="Meng X."/>
            <person name="Booth W."/>
            <person name="Chen Z."/>
            <person name="Childers C.P."/>
            <person name="Glastad K.M."/>
            <person name="Gokhale K."/>
            <person name="Gowin J."/>
            <person name="Gronenberg W."/>
            <person name="Hermansen R.A."/>
            <person name="Hu H."/>
            <person name="Hunt B.G."/>
            <person name="Huylmans A.K."/>
            <person name="Khalil S.M."/>
            <person name="Mitchell R.D."/>
            <person name="Munoz-Torres M.C."/>
            <person name="Mustard J.A."/>
            <person name="Pan H."/>
            <person name="Reese J.T."/>
            <person name="Scharf M.E."/>
            <person name="Sun F."/>
            <person name="Vogel H."/>
            <person name="Xiao J."/>
            <person name="Yang W."/>
            <person name="Yang Z."/>
            <person name="Yang Z."/>
            <person name="Zhou J."/>
            <person name="Zhu J."/>
            <person name="Brent C.S."/>
            <person name="Elsik C.G."/>
            <person name="Goodisman M.A."/>
            <person name="Liberles D.A."/>
            <person name="Roe R.M."/>
            <person name="Vargo E.L."/>
            <person name="Vilcinskas A."/>
            <person name="Wang J."/>
            <person name="Bornberg-Bauer E."/>
            <person name="Korb J."/>
            <person name="Zhang G."/>
            <person name="Liebig J."/>
        </authorList>
    </citation>
    <scope>NUCLEOTIDE SEQUENCE [LARGE SCALE GENOMIC DNA]</scope>
    <source>
        <tissue evidence="1">Whole organism</tissue>
    </source>
</reference>
<dbReference type="Proteomes" id="UP000027135">
    <property type="component" value="Unassembled WGS sequence"/>
</dbReference>
<accession>A0A067R985</accession>
<dbReference type="EMBL" id="KK852853">
    <property type="protein sequence ID" value="KDR15034.1"/>
    <property type="molecule type" value="Genomic_DNA"/>
</dbReference>
<sequence length="135" mass="15472">MYFCGIISGIKEVLEAWYDNFINLWIRIHYDSIPDQQQEANCQEMSWSQSEHSCHMLVVSAKVHEKNPVVYERRSSAHTISAQGTSGMKKADLVQVDDAKLLHMECTEYEVVAVVCSLCEFAEALCQCNVHHYEL</sequence>
<proteinExistence type="predicted"/>
<keyword evidence="2" id="KW-1185">Reference proteome</keyword>
<gene>
    <name evidence="1" type="ORF">L798_11345</name>
</gene>